<dbReference type="GO" id="GO:0004747">
    <property type="term" value="F:ribokinase activity"/>
    <property type="evidence" value="ECO:0007669"/>
    <property type="project" value="UniProtKB-UniRule"/>
</dbReference>
<comment type="caution">
    <text evidence="11">The sequence shown here is derived from an EMBL/GenBank/DDBJ whole genome shotgun (WGS) entry which is preliminary data.</text>
</comment>
<dbReference type="GO" id="GO:0005524">
    <property type="term" value="F:ATP binding"/>
    <property type="evidence" value="ECO:0007669"/>
    <property type="project" value="UniProtKB-UniRule"/>
</dbReference>
<reference evidence="12" key="1">
    <citation type="journal article" date="2014" name="Stand. Genomic Sci.">
        <title>Genome sequence of the exopolysaccharide-producing Salipiger mucosus type strain (DSM 16094(T)), a moderately halophilic member of the Roseobacter clade.</title>
        <authorList>
            <person name="Riedel T."/>
            <person name="Spring S."/>
            <person name="Fiebig A."/>
            <person name="Petersen J."/>
            <person name="Kyrpides N.C."/>
            <person name="Goker M."/>
            <person name="Klenk H.P."/>
        </authorList>
    </citation>
    <scope>NUCLEOTIDE SEQUENCE [LARGE SCALE GENOMIC DNA]</scope>
    <source>
        <strain evidence="12">DSM 16094</strain>
    </source>
</reference>
<dbReference type="Proteomes" id="UP000015347">
    <property type="component" value="Unassembled WGS sequence"/>
</dbReference>
<dbReference type="AlphaFoldDB" id="S9QS05"/>
<evidence type="ECO:0000259" key="10">
    <source>
        <dbReference type="Pfam" id="PF00294"/>
    </source>
</evidence>
<feature type="active site" description="Proton acceptor" evidence="9">
    <location>
        <position position="239"/>
    </location>
</feature>
<keyword evidence="3 9" id="KW-0547">Nucleotide-binding</keyword>
<comment type="function">
    <text evidence="9">Catalyzes the phosphorylation of ribose at O-5 in a reaction requiring ATP and magnesium. The resulting D-ribose-5-phosphate can then be used either for sythesis of nucleotides, histidine, and tryptophan, or as a component of the pentose phosphate pathway.</text>
</comment>
<dbReference type="Pfam" id="PF00294">
    <property type="entry name" value="PfkB"/>
    <property type="match status" value="1"/>
</dbReference>
<evidence type="ECO:0000256" key="8">
    <source>
        <dbReference type="ARBA" id="ARBA00023277"/>
    </source>
</evidence>
<dbReference type="PRINTS" id="PR00990">
    <property type="entry name" value="RIBOKINASE"/>
</dbReference>
<comment type="cofactor">
    <cofactor evidence="9">
        <name>Mg(2+)</name>
        <dbReference type="ChEBI" id="CHEBI:18420"/>
    </cofactor>
    <text evidence="9">Requires a divalent cation, most likely magnesium in vivo, as an electrophilic catalyst to aid phosphoryl group transfer. It is the chelate of the metal and the nucleotide that is the actual substrate.</text>
</comment>
<evidence type="ECO:0000256" key="5">
    <source>
        <dbReference type="ARBA" id="ARBA00022840"/>
    </source>
</evidence>
<dbReference type="InterPro" id="IPR029056">
    <property type="entry name" value="Ribokinase-like"/>
</dbReference>
<feature type="binding site" evidence="9">
    <location>
        <begin position="238"/>
        <end position="239"/>
    </location>
    <ligand>
        <name>ATP</name>
        <dbReference type="ChEBI" id="CHEBI:30616"/>
    </ligand>
</feature>
<feature type="binding site" evidence="9">
    <location>
        <position position="274"/>
    </location>
    <ligand>
        <name>K(+)</name>
        <dbReference type="ChEBI" id="CHEBI:29103"/>
    </ligand>
</feature>
<feature type="binding site" evidence="9">
    <location>
        <begin position="38"/>
        <end position="42"/>
    </location>
    <ligand>
        <name>substrate</name>
    </ligand>
</feature>
<evidence type="ECO:0000256" key="2">
    <source>
        <dbReference type="ARBA" id="ARBA00022723"/>
    </source>
</evidence>
<feature type="binding site" evidence="9">
    <location>
        <position position="233"/>
    </location>
    <ligand>
        <name>K(+)</name>
        <dbReference type="ChEBI" id="CHEBI:29103"/>
    </ligand>
</feature>
<evidence type="ECO:0000256" key="9">
    <source>
        <dbReference type="HAMAP-Rule" id="MF_01987"/>
    </source>
</evidence>
<accession>S9QS05</accession>
<gene>
    <name evidence="9" type="primary">rbsK</name>
    <name evidence="11" type="ORF">Salmuc_05192</name>
</gene>
<evidence type="ECO:0000313" key="12">
    <source>
        <dbReference type="Proteomes" id="UP000015347"/>
    </source>
</evidence>
<dbReference type="CDD" id="cd01174">
    <property type="entry name" value="ribokinase"/>
    <property type="match status" value="1"/>
</dbReference>
<dbReference type="HAMAP" id="MF_01987">
    <property type="entry name" value="Ribokinase"/>
    <property type="match status" value="1"/>
</dbReference>
<feature type="binding site" evidence="9">
    <location>
        <position position="272"/>
    </location>
    <ligand>
        <name>K(+)</name>
        <dbReference type="ChEBI" id="CHEBI:29103"/>
    </ligand>
</feature>
<comment type="activity regulation">
    <text evidence="9">Activated by a monovalent cation that binds near, but not in, the active site. The most likely occupant of the site in vivo is potassium. Ion binding induces a conformational change that may alter substrate affinity.</text>
</comment>
<evidence type="ECO:0000256" key="3">
    <source>
        <dbReference type="ARBA" id="ARBA00022741"/>
    </source>
</evidence>
<keyword evidence="8 9" id="KW-0119">Carbohydrate metabolism</keyword>
<feature type="binding site" evidence="9">
    <location>
        <position position="239"/>
    </location>
    <ligand>
        <name>substrate</name>
    </ligand>
</feature>
<dbReference type="UniPathway" id="UPA00916">
    <property type="reaction ID" value="UER00889"/>
</dbReference>
<dbReference type="EMBL" id="APVH01000021">
    <property type="protein sequence ID" value="EPX82443.1"/>
    <property type="molecule type" value="Genomic_DNA"/>
</dbReference>
<keyword evidence="1 9" id="KW-0808">Transferase</keyword>
<dbReference type="EC" id="2.7.1.15" evidence="9"/>
<dbReference type="Gene3D" id="3.40.1190.20">
    <property type="match status" value="1"/>
</dbReference>
<protein>
    <recommendedName>
        <fullName evidence="9">Ribokinase</fullName>
        <shortName evidence="9">RK</shortName>
        <ecNumber evidence="9">2.7.1.15</ecNumber>
    </recommendedName>
</protein>
<dbReference type="eggNOG" id="COG0524">
    <property type="taxonomic scope" value="Bacteria"/>
</dbReference>
<comment type="subunit">
    <text evidence="9">Homodimer.</text>
</comment>
<keyword evidence="4 9" id="KW-0418">Kinase</keyword>
<comment type="caution">
    <text evidence="9">Lacks conserved residue(s) required for the propagation of feature annotation.</text>
</comment>
<evidence type="ECO:0000256" key="7">
    <source>
        <dbReference type="ARBA" id="ARBA00022958"/>
    </source>
</evidence>
<comment type="catalytic activity">
    <reaction evidence="9">
        <text>D-ribose + ATP = D-ribose 5-phosphate + ADP + H(+)</text>
        <dbReference type="Rhea" id="RHEA:13697"/>
        <dbReference type="ChEBI" id="CHEBI:15378"/>
        <dbReference type="ChEBI" id="CHEBI:30616"/>
        <dbReference type="ChEBI" id="CHEBI:47013"/>
        <dbReference type="ChEBI" id="CHEBI:78346"/>
        <dbReference type="ChEBI" id="CHEBI:456216"/>
        <dbReference type="EC" id="2.7.1.15"/>
    </reaction>
</comment>
<dbReference type="GO" id="GO:0019303">
    <property type="term" value="P:D-ribose catabolic process"/>
    <property type="evidence" value="ECO:0007669"/>
    <property type="project" value="UniProtKB-UniRule"/>
</dbReference>
<feature type="binding site" evidence="9">
    <location>
        <position position="235"/>
    </location>
    <ligand>
        <name>K(+)</name>
        <dbReference type="ChEBI" id="CHEBI:29103"/>
    </ligand>
</feature>
<name>S9QS05_9RHOB</name>
<dbReference type="PANTHER" id="PTHR10584:SF166">
    <property type="entry name" value="RIBOKINASE"/>
    <property type="match status" value="1"/>
</dbReference>
<dbReference type="InterPro" id="IPR011877">
    <property type="entry name" value="Ribokinase"/>
</dbReference>
<dbReference type="RefSeq" id="WP_020039475.1">
    <property type="nucleotide sequence ID" value="NZ_KE557275.1"/>
</dbReference>
<dbReference type="InterPro" id="IPR002139">
    <property type="entry name" value="Ribo/fructo_kinase"/>
</dbReference>
<keyword evidence="5 9" id="KW-0067">ATP-binding</keyword>
<keyword evidence="9" id="KW-0963">Cytoplasm</keyword>
<feature type="binding site" evidence="9">
    <location>
        <begin position="10"/>
        <end position="12"/>
    </location>
    <ligand>
        <name>substrate</name>
    </ligand>
</feature>
<sequence length="295" mass="31001">MTIFNLGSINADMTYRVRRLPRPGETIATQSLDRGLGGKGANMSVAAARAAGRTAHIGAVGPDGAWAVERLMEYGVDTRSIARVDAATGHAIIAVDEAGENTILIHPGANAAITPEMVAAALDMARPGDLFLFQNETSAQAEGAEMAREKGLRVAHAAAPFDAEAVKRVLPLLDLIVLNAVEAEQLEEATGKPPEALPIRDVIITLGSEGCRWVHTPTGASRDFPAYRVTPVDTTGAGDTFTGYLLAGLDRGMPMAQSIAQAQRAAAIMVTRRGTADVIPDLKDVQDSLLGRDEG</sequence>
<dbReference type="GO" id="GO:0046872">
    <property type="term" value="F:metal ion binding"/>
    <property type="evidence" value="ECO:0007669"/>
    <property type="project" value="UniProtKB-KW"/>
</dbReference>
<organism evidence="11 12">
    <name type="scientific">Salipiger mucosus DSM 16094</name>
    <dbReference type="NCBI Taxonomy" id="1123237"/>
    <lineage>
        <taxon>Bacteria</taxon>
        <taxon>Pseudomonadati</taxon>
        <taxon>Pseudomonadota</taxon>
        <taxon>Alphaproteobacteria</taxon>
        <taxon>Rhodobacterales</taxon>
        <taxon>Roseobacteraceae</taxon>
        <taxon>Salipiger</taxon>
    </lineage>
</organism>
<dbReference type="GO" id="GO:0005737">
    <property type="term" value="C:cytoplasm"/>
    <property type="evidence" value="ECO:0007669"/>
    <property type="project" value="UniProtKB-SubCell"/>
</dbReference>
<feature type="binding site" evidence="9">
    <location>
        <position position="136"/>
    </location>
    <ligand>
        <name>substrate</name>
    </ligand>
</feature>
<evidence type="ECO:0000256" key="6">
    <source>
        <dbReference type="ARBA" id="ARBA00022842"/>
    </source>
</evidence>
<comment type="subcellular location">
    <subcellularLocation>
        <location evidence="9">Cytoplasm</location>
    </subcellularLocation>
</comment>
<dbReference type="SUPFAM" id="SSF53613">
    <property type="entry name" value="Ribokinase-like"/>
    <property type="match status" value="1"/>
</dbReference>
<dbReference type="PANTHER" id="PTHR10584">
    <property type="entry name" value="SUGAR KINASE"/>
    <property type="match status" value="1"/>
</dbReference>
<keyword evidence="7 9" id="KW-0630">Potassium</keyword>
<dbReference type="OrthoDB" id="9775849at2"/>
<keyword evidence="12" id="KW-1185">Reference proteome</keyword>
<dbReference type="HOGENOM" id="CLU_027634_2_1_5"/>
<evidence type="ECO:0000313" key="11">
    <source>
        <dbReference type="EMBL" id="EPX82443.1"/>
    </source>
</evidence>
<comment type="similarity">
    <text evidence="9">Belongs to the carbohydrate kinase PfkB family. Ribokinase subfamily.</text>
</comment>
<keyword evidence="2 9" id="KW-0479">Metal-binding</keyword>
<feature type="domain" description="Carbohydrate kinase PfkB" evidence="10">
    <location>
        <begin position="6"/>
        <end position="280"/>
    </location>
</feature>
<dbReference type="STRING" id="1123237.Salmuc_05192"/>
<comment type="pathway">
    <text evidence="9">Carbohydrate metabolism; D-ribose degradation; D-ribose 5-phosphate from beta-D-ribopyranose: step 2/2.</text>
</comment>
<dbReference type="InterPro" id="IPR011611">
    <property type="entry name" value="PfkB_dom"/>
</dbReference>
<keyword evidence="6 9" id="KW-0460">Magnesium</keyword>
<proteinExistence type="inferred from homology"/>
<feature type="binding site" evidence="9">
    <location>
        <position position="269"/>
    </location>
    <ligand>
        <name>K(+)</name>
        <dbReference type="ChEBI" id="CHEBI:29103"/>
    </ligand>
</feature>
<evidence type="ECO:0000256" key="4">
    <source>
        <dbReference type="ARBA" id="ARBA00022777"/>
    </source>
</evidence>
<feature type="binding site" evidence="9">
    <location>
        <position position="179"/>
    </location>
    <ligand>
        <name>ATP</name>
        <dbReference type="ChEBI" id="CHEBI:30616"/>
    </ligand>
</feature>
<feature type="binding site" evidence="9">
    <location>
        <begin position="205"/>
        <end position="210"/>
    </location>
    <ligand>
        <name>ATP</name>
        <dbReference type="ChEBI" id="CHEBI:30616"/>
    </ligand>
</feature>
<evidence type="ECO:0000256" key="1">
    <source>
        <dbReference type="ARBA" id="ARBA00022679"/>
    </source>
</evidence>